<dbReference type="Proteomes" id="UP001501303">
    <property type="component" value="Unassembled WGS sequence"/>
</dbReference>
<protein>
    <submittedName>
        <fullName evidence="1">Uncharacterized protein</fullName>
    </submittedName>
</protein>
<reference evidence="2" key="1">
    <citation type="journal article" date="2019" name="Int. J. Syst. Evol. Microbiol.">
        <title>The Global Catalogue of Microorganisms (GCM) 10K type strain sequencing project: providing services to taxonomists for standard genome sequencing and annotation.</title>
        <authorList>
            <consortium name="The Broad Institute Genomics Platform"/>
            <consortium name="The Broad Institute Genome Sequencing Center for Infectious Disease"/>
            <person name="Wu L."/>
            <person name="Ma J."/>
        </authorList>
    </citation>
    <scope>NUCLEOTIDE SEQUENCE [LARGE SCALE GENOMIC DNA]</scope>
    <source>
        <strain evidence="2">JCM 13581</strain>
    </source>
</reference>
<proteinExistence type="predicted"/>
<comment type="caution">
    <text evidence="1">The sequence shown here is derived from an EMBL/GenBank/DDBJ whole genome shotgun (WGS) entry which is preliminary data.</text>
</comment>
<gene>
    <name evidence="1" type="ORF">GCM10009716_24540</name>
</gene>
<accession>A0ABP5AJN5</accession>
<name>A0ABP5AJN5_9ACTN</name>
<sequence length="80" mass="8645">MAGPYMEQAAGRGGSLRFSHREGLCFLIGQALDRDGSPGRGPTFSVVLTDPNPAERTFPVTSLVRVRGWWVGGKVRAQQS</sequence>
<organism evidence="1 2">
    <name type="scientific">Streptomyces sodiiphilus</name>
    <dbReference type="NCBI Taxonomy" id="226217"/>
    <lineage>
        <taxon>Bacteria</taxon>
        <taxon>Bacillati</taxon>
        <taxon>Actinomycetota</taxon>
        <taxon>Actinomycetes</taxon>
        <taxon>Kitasatosporales</taxon>
        <taxon>Streptomycetaceae</taxon>
        <taxon>Streptomyces</taxon>
    </lineage>
</organism>
<evidence type="ECO:0000313" key="2">
    <source>
        <dbReference type="Proteomes" id="UP001501303"/>
    </source>
</evidence>
<keyword evidence="2" id="KW-1185">Reference proteome</keyword>
<evidence type="ECO:0000313" key="1">
    <source>
        <dbReference type="EMBL" id="GAA1914130.1"/>
    </source>
</evidence>
<dbReference type="EMBL" id="BAAAMJ010000026">
    <property type="protein sequence ID" value="GAA1914130.1"/>
    <property type="molecule type" value="Genomic_DNA"/>
</dbReference>